<proteinExistence type="predicted"/>
<dbReference type="EMBL" id="BK015040">
    <property type="protein sequence ID" value="DAD88432.1"/>
    <property type="molecule type" value="Genomic_DNA"/>
</dbReference>
<protein>
    <submittedName>
        <fullName evidence="1">Uncharacterized protein</fullName>
    </submittedName>
</protein>
<organism evidence="1">
    <name type="scientific">Siphoviridae sp. ctLfk13</name>
    <dbReference type="NCBI Taxonomy" id="2826251"/>
    <lineage>
        <taxon>Viruses</taxon>
        <taxon>Duplodnaviria</taxon>
        <taxon>Heunggongvirae</taxon>
        <taxon>Uroviricota</taxon>
        <taxon>Caudoviricetes</taxon>
    </lineage>
</organism>
<reference evidence="1" key="1">
    <citation type="journal article" date="2021" name="Proc. Natl. Acad. Sci. U.S.A.">
        <title>A Catalog of Tens of Thousands of Viruses from Human Metagenomes Reveals Hidden Associations with Chronic Diseases.</title>
        <authorList>
            <person name="Tisza M.J."/>
            <person name="Buck C.B."/>
        </authorList>
    </citation>
    <scope>NUCLEOTIDE SEQUENCE</scope>
    <source>
        <strain evidence="1">CtLfk13</strain>
    </source>
</reference>
<accession>A0A8S5N1S8</accession>
<evidence type="ECO:0000313" key="1">
    <source>
        <dbReference type="EMBL" id="DAD88432.1"/>
    </source>
</evidence>
<name>A0A8S5N1S8_9CAUD</name>
<sequence length="47" mass="5410">MRDNFGYSLLQQIFDIATGEYNNNPSNMSWFTVKGYAEALLSLEEQC</sequence>